<evidence type="ECO:0000313" key="3">
    <source>
        <dbReference type="EMBL" id="AOW98295.1"/>
    </source>
</evidence>
<evidence type="ECO:0000256" key="1">
    <source>
        <dbReference type="ARBA" id="ARBA00023125"/>
    </source>
</evidence>
<dbReference type="AlphaFoldDB" id="A0A1D8TLJ3"/>
<dbReference type="GO" id="GO:0003677">
    <property type="term" value="F:DNA binding"/>
    <property type="evidence" value="ECO:0007669"/>
    <property type="project" value="UniProtKB-KW"/>
</dbReference>
<dbReference type="InterPro" id="IPR009061">
    <property type="entry name" value="DNA-bd_dom_put_sf"/>
</dbReference>
<dbReference type="RefSeq" id="WP_070390806.1">
    <property type="nucleotide sequence ID" value="NZ_CP017599.1"/>
</dbReference>
<protein>
    <submittedName>
        <fullName evidence="3">Transcriptional regulator</fullName>
    </submittedName>
</protein>
<dbReference type="PROSITE" id="PS50937">
    <property type="entry name" value="HTH_MERR_2"/>
    <property type="match status" value="1"/>
</dbReference>
<dbReference type="SUPFAM" id="SSF46955">
    <property type="entry name" value="Putative DNA-binding domain"/>
    <property type="match status" value="1"/>
</dbReference>
<dbReference type="InterPro" id="IPR000551">
    <property type="entry name" value="MerR-type_HTH_dom"/>
</dbReference>
<dbReference type="PANTHER" id="PTHR30204">
    <property type="entry name" value="REDOX-CYCLING DRUG-SENSING TRANSCRIPTIONAL ACTIVATOR SOXR"/>
    <property type="match status" value="1"/>
</dbReference>
<dbReference type="PROSITE" id="PS00552">
    <property type="entry name" value="HTH_MERR_1"/>
    <property type="match status" value="1"/>
</dbReference>
<dbReference type="KEGG" id="mpro:BJP34_01525"/>
<dbReference type="SMART" id="SM00422">
    <property type="entry name" value="HTH_MERR"/>
    <property type="match status" value="1"/>
</dbReference>
<reference evidence="4" key="1">
    <citation type="submission" date="2016-10" db="EMBL/GenBank/DDBJ databases">
        <title>Comparative genomics uncovers the prolific and rare metabolic potential of the cyanobacterial genus Moorea.</title>
        <authorList>
            <person name="Leao T."/>
            <person name="Castelao G."/>
            <person name="Korobeynikov A."/>
            <person name="Monroe E.A."/>
            <person name="Podell S."/>
            <person name="Glukhov E."/>
            <person name="Allen E."/>
            <person name="Gerwick W.H."/>
            <person name="Gerwick L."/>
        </authorList>
    </citation>
    <scope>NUCLEOTIDE SEQUENCE [LARGE SCALE GENOMIC DNA]</scope>
    <source>
        <strain evidence="4">PAL-8-15-08-1</strain>
    </source>
</reference>
<dbReference type="STRING" id="1458985.BJP34_01525"/>
<dbReference type="SUPFAM" id="SSF55136">
    <property type="entry name" value="Probable bacterial effector-binding domain"/>
    <property type="match status" value="1"/>
</dbReference>
<dbReference type="Pfam" id="PF13411">
    <property type="entry name" value="MerR_1"/>
    <property type="match status" value="1"/>
</dbReference>
<dbReference type="Gene3D" id="3.20.80.10">
    <property type="entry name" value="Regulatory factor, effector binding domain"/>
    <property type="match status" value="1"/>
</dbReference>
<evidence type="ECO:0000259" key="2">
    <source>
        <dbReference type="PROSITE" id="PS50937"/>
    </source>
</evidence>
<dbReference type="GO" id="GO:0003700">
    <property type="term" value="F:DNA-binding transcription factor activity"/>
    <property type="evidence" value="ECO:0007669"/>
    <property type="project" value="InterPro"/>
</dbReference>
<dbReference type="EMBL" id="CP017599">
    <property type="protein sequence ID" value="AOW98295.1"/>
    <property type="molecule type" value="Genomic_DNA"/>
</dbReference>
<evidence type="ECO:0000313" key="4">
    <source>
        <dbReference type="Proteomes" id="UP000177870"/>
    </source>
</evidence>
<proteinExistence type="predicted"/>
<dbReference type="InterPro" id="IPR011256">
    <property type="entry name" value="Reg_factor_effector_dom_sf"/>
</dbReference>
<name>A0A1D8TLJ3_9CYAN</name>
<dbReference type="InterPro" id="IPR047057">
    <property type="entry name" value="MerR_fam"/>
</dbReference>
<keyword evidence="1" id="KW-0238">DNA-binding</keyword>
<dbReference type="CDD" id="cd01107">
    <property type="entry name" value="HTH_BmrR"/>
    <property type="match status" value="1"/>
</dbReference>
<gene>
    <name evidence="3" type="ORF">BJP34_01525</name>
</gene>
<dbReference type="OrthoDB" id="9773308at2"/>
<dbReference type="Gene3D" id="1.10.1660.10">
    <property type="match status" value="1"/>
</dbReference>
<feature type="domain" description="HTH merR-type" evidence="2">
    <location>
        <begin position="1"/>
        <end position="71"/>
    </location>
</feature>
<dbReference type="Proteomes" id="UP000177870">
    <property type="component" value="Chromosome"/>
</dbReference>
<sequence>MYSIGEFSRIAQVSKRLLRYYDQIGLFQPMFVDPASGHRYYSATQLPTLNRILALKELGLSLDQIRRFIKDDISLEEIQGMLLMKKAELEQQVLDELKRIRTIESRLKQIKDRATHVRDVVVKQVPQQQLIGIRKILSTGESPDDFFWSVMNALPGDNNTTYGPMTIVLHGDGVSSDRIDVELGRLLYKTDRASLTTYDGMTLDPRSLPSATMATFIPPTNSCAKLLGYNAIGEWVEANHYAFAGPVRLVFLELPKRPGDSDFVMEIQFPICKRTVDLDLRSIN</sequence>
<dbReference type="PANTHER" id="PTHR30204:SF97">
    <property type="entry name" value="MERR FAMILY REGULATORY PROTEIN"/>
    <property type="match status" value="1"/>
</dbReference>
<organism evidence="3 4">
    <name type="scientific">Moorena producens PAL-8-15-08-1</name>
    <dbReference type="NCBI Taxonomy" id="1458985"/>
    <lineage>
        <taxon>Bacteria</taxon>
        <taxon>Bacillati</taxon>
        <taxon>Cyanobacteriota</taxon>
        <taxon>Cyanophyceae</taxon>
        <taxon>Coleofasciculales</taxon>
        <taxon>Coleofasciculaceae</taxon>
        <taxon>Moorena</taxon>
    </lineage>
</organism>
<accession>A0A1D8TLJ3</accession>